<keyword evidence="1 4" id="KW-0489">Methyltransferase</keyword>
<dbReference type="PIRSF" id="PIRSF037505">
    <property type="entry name" value="Betaine_HMT"/>
    <property type="match status" value="1"/>
</dbReference>
<dbReference type="AlphaFoldDB" id="A0A0L1JP47"/>
<dbReference type="Pfam" id="PF02574">
    <property type="entry name" value="S-methyl_trans"/>
    <property type="match status" value="1"/>
</dbReference>
<dbReference type="InterPro" id="IPR003726">
    <property type="entry name" value="HCY_dom"/>
</dbReference>
<dbReference type="GO" id="GO:0008270">
    <property type="term" value="F:zinc ion binding"/>
    <property type="evidence" value="ECO:0007669"/>
    <property type="project" value="InterPro"/>
</dbReference>
<gene>
    <name evidence="6" type="ORF">ATO11_09645</name>
</gene>
<dbReference type="STRING" id="1317121.ATO11_09645"/>
<dbReference type="RefSeq" id="WP_050530666.1">
    <property type="nucleotide sequence ID" value="NZ_AQQZ01000004.1"/>
</dbReference>
<dbReference type="InterPro" id="IPR036589">
    <property type="entry name" value="HCY_dom_sf"/>
</dbReference>
<evidence type="ECO:0000259" key="5">
    <source>
        <dbReference type="PROSITE" id="PS50970"/>
    </source>
</evidence>
<dbReference type="GO" id="GO:0008168">
    <property type="term" value="F:methyltransferase activity"/>
    <property type="evidence" value="ECO:0007669"/>
    <property type="project" value="UniProtKB-UniRule"/>
</dbReference>
<feature type="binding site" evidence="3 4">
    <location>
        <position position="274"/>
    </location>
    <ligand>
        <name>Zn(2+)</name>
        <dbReference type="ChEBI" id="CHEBI:29105"/>
    </ligand>
</feature>
<protein>
    <submittedName>
        <fullName evidence="6">Homocysteine methyltransferase</fullName>
    </submittedName>
</protein>
<evidence type="ECO:0000256" key="2">
    <source>
        <dbReference type="ARBA" id="ARBA00022679"/>
    </source>
</evidence>
<dbReference type="InterPro" id="IPR017226">
    <property type="entry name" value="BHMT-like"/>
</dbReference>
<evidence type="ECO:0000256" key="3">
    <source>
        <dbReference type="PIRSR" id="PIRSR037505-2"/>
    </source>
</evidence>
<dbReference type="EMBL" id="AQQZ01000004">
    <property type="protein sequence ID" value="KNG93482.1"/>
    <property type="molecule type" value="Genomic_DNA"/>
</dbReference>
<keyword evidence="2 4" id="KW-0808">Transferase</keyword>
<dbReference type="Gene3D" id="3.20.20.330">
    <property type="entry name" value="Homocysteine-binding-like domain"/>
    <property type="match status" value="1"/>
</dbReference>
<comment type="cofactor">
    <cofactor evidence="3">
        <name>Zn(2+)</name>
        <dbReference type="ChEBI" id="CHEBI:29105"/>
    </cofactor>
    <text evidence="3">Binds 1 zinc ion per subunit.</text>
</comment>
<dbReference type="OrthoDB" id="9803687at2"/>
<evidence type="ECO:0000313" key="6">
    <source>
        <dbReference type="EMBL" id="KNG93482.1"/>
    </source>
</evidence>
<organism evidence="6 7">
    <name type="scientific">Pseudaestuariivita atlantica</name>
    <dbReference type="NCBI Taxonomy" id="1317121"/>
    <lineage>
        <taxon>Bacteria</taxon>
        <taxon>Pseudomonadati</taxon>
        <taxon>Pseudomonadota</taxon>
        <taxon>Alphaproteobacteria</taxon>
        <taxon>Rhodobacterales</taxon>
        <taxon>Paracoccaceae</taxon>
        <taxon>Pseudaestuariivita</taxon>
    </lineage>
</organism>
<dbReference type="PANTHER" id="PTHR11103:SF18">
    <property type="entry name" value="SLR1189 PROTEIN"/>
    <property type="match status" value="1"/>
</dbReference>
<keyword evidence="3 4" id="KW-0479">Metal-binding</keyword>
<name>A0A0L1JP47_9RHOB</name>
<evidence type="ECO:0000256" key="1">
    <source>
        <dbReference type="ARBA" id="ARBA00022603"/>
    </source>
</evidence>
<sequence>MTITILDGGMGQELIRRAGEATDLWSLKALMDAPDMVRVVHDEFFAAGADVATTNSYSVLPDRLEPKGYGDRLEPLMRRACALAVAARDAHGSGIVAGSLGPQGFSYQPDKAPPAEEAAEVYARLARMQAEYVDVHLLETMASVDQARGGLMGAGVTGKPVWLALTVDDADGRRLRSGEMVTDVAPLLREFAPEAVLINCSRPEAVRHGVRELAKLGVPFGAYANGFEGIEAEFNDTLATVDLLTARRDLDPETYLAHAQDWVREGATLIGGCCEVGPAHIAALAAEFKRETVGAG</sequence>
<evidence type="ECO:0000313" key="7">
    <source>
        <dbReference type="Proteomes" id="UP000036938"/>
    </source>
</evidence>
<keyword evidence="7" id="KW-1185">Reference proteome</keyword>
<proteinExistence type="predicted"/>
<dbReference type="Proteomes" id="UP000036938">
    <property type="component" value="Unassembled WGS sequence"/>
</dbReference>
<evidence type="ECO:0000256" key="4">
    <source>
        <dbReference type="PROSITE-ProRule" id="PRU00333"/>
    </source>
</evidence>
<feature type="binding site" evidence="3 4">
    <location>
        <position position="200"/>
    </location>
    <ligand>
        <name>Zn(2+)</name>
        <dbReference type="ChEBI" id="CHEBI:29105"/>
    </ligand>
</feature>
<dbReference type="GO" id="GO:0032259">
    <property type="term" value="P:methylation"/>
    <property type="evidence" value="ECO:0007669"/>
    <property type="project" value="UniProtKB-KW"/>
</dbReference>
<comment type="caution">
    <text evidence="6">The sequence shown here is derived from an EMBL/GenBank/DDBJ whole genome shotgun (WGS) entry which is preliminary data.</text>
</comment>
<feature type="domain" description="Hcy-binding" evidence="5">
    <location>
        <begin position="1"/>
        <end position="288"/>
    </location>
</feature>
<reference evidence="6 7" key="1">
    <citation type="journal article" date="2015" name="Int. J. Syst. Evol. Microbiol.">
        <title>Aestuariivita atlantica sp. nov., isolated from deep sea sediment of the Atlantic Ocean.</title>
        <authorList>
            <person name="Li G."/>
            <person name="Lai Q."/>
            <person name="Du Y."/>
            <person name="Liu X."/>
            <person name="Sun F."/>
            <person name="Shao Z."/>
        </authorList>
    </citation>
    <scope>NUCLEOTIDE SEQUENCE [LARGE SCALE GENOMIC DNA]</scope>
    <source>
        <strain evidence="6 7">22II-S11-z3</strain>
    </source>
</reference>
<feature type="binding site" evidence="3 4">
    <location>
        <position position="273"/>
    </location>
    <ligand>
        <name>Zn(2+)</name>
        <dbReference type="ChEBI" id="CHEBI:29105"/>
    </ligand>
</feature>
<dbReference type="SUPFAM" id="SSF82282">
    <property type="entry name" value="Homocysteine S-methyltransferase"/>
    <property type="match status" value="1"/>
</dbReference>
<dbReference type="PROSITE" id="PS50970">
    <property type="entry name" value="HCY"/>
    <property type="match status" value="1"/>
</dbReference>
<accession>A0A0L1JP47</accession>
<keyword evidence="3 4" id="KW-0862">Zinc</keyword>
<dbReference type="GO" id="GO:0009086">
    <property type="term" value="P:methionine biosynthetic process"/>
    <property type="evidence" value="ECO:0007669"/>
    <property type="project" value="InterPro"/>
</dbReference>
<dbReference type="PANTHER" id="PTHR11103">
    <property type="entry name" value="SLR1189 PROTEIN"/>
    <property type="match status" value="1"/>
</dbReference>
<dbReference type="PATRIC" id="fig|1317121.7.peg.2600"/>